<evidence type="ECO:0000259" key="1">
    <source>
        <dbReference type="Pfam" id="PF07035"/>
    </source>
</evidence>
<dbReference type="GO" id="GO:0005765">
    <property type="term" value="C:lysosomal membrane"/>
    <property type="evidence" value="ECO:0007669"/>
    <property type="project" value="TreeGrafter"/>
</dbReference>
<keyword evidence="4" id="KW-1185">Reference proteome</keyword>
<comment type="caution">
    <text evidence="3">The sequence shown here is derived from an EMBL/GenBank/DDBJ whole genome shotgun (WGS) entry which is preliminary data.</text>
</comment>
<dbReference type="OMA" id="VWVHNRE"/>
<dbReference type="PANTHER" id="PTHR12897">
    <property type="entry name" value="COLON CANCER-ASSOCIATED PROTEIN MIC1"/>
    <property type="match status" value="1"/>
</dbReference>
<dbReference type="InterPro" id="IPR040371">
    <property type="entry name" value="RMC1"/>
</dbReference>
<name>A0A2T7NRY3_POMCA</name>
<dbReference type="STRING" id="400727.A0A2T7NRY3"/>
<dbReference type="Proteomes" id="UP000245119">
    <property type="component" value="Linkage Group LG10"/>
</dbReference>
<dbReference type="GO" id="GO:0031902">
    <property type="term" value="C:late endosome membrane"/>
    <property type="evidence" value="ECO:0007669"/>
    <property type="project" value="TreeGrafter"/>
</dbReference>
<sequence>MASGEDGQFYAELCRSPIRFQPVSKTNNVFFDDANKQVFAVHHDGSMGIVVKGPEEKSVATFRTDGKGDIISIKFSPDKRILALQRTLRTVDYVNFREDMTSEQTEYSHACKAKADMIGFVWTGASEIVYITAKGIEQYQVTAEKRSLRAMKSVSLDVRWLFWLSHAGMLLLASGNMANTLHLIHFKMGMMTRLPKFEVDLPSVPKPHKPMLYERDVILATIYECLYVVVLKHPSNATAGAEIVLYQIQKEGPARKTDILTLDMSGRFAINVIDNLIMVHHQASKTSVIFDIKLDGKSDGYVRFHQPVLSPLPIKPFKLMLPSINLQASSDKMEFSCELYSANWVVFQPDVVIDAKLGCLWTLRLNLVPIVTMMPDKVKLIQFFLNRSDGKSVLLSVCRQMLTPGQQSTLNVISQVYDMLNQVYKTYLEIEVHMIPVEATPALTVGPRKKVTVDQSDMFTHVFSVFEEHKEIPYKFMVAVLIEYIRSLNQFLIPVQHFLYELVINILVQNNCFYQLHQFLQYHVLGDSKPLACLMLSLESVYPPAYQLALDMLKRLQTANEEIIEVLLSKHQLLAALRFVRSVGITDMVSSRKFLEAAQNTEDELLFFTVFKFFELRNQRLRGSPQFQPGEHCEQYVKKFEARFGPEALMPVQSNIL</sequence>
<accession>A0A2T7NRY3</accession>
<feature type="domain" description="Regulator of MON1-CCZ1 complex N-terminal" evidence="2">
    <location>
        <begin position="29"/>
        <end position="148"/>
    </location>
</feature>
<reference evidence="3 4" key="1">
    <citation type="submission" date="2018-04" db="EMBL/GenBank/DDBJ databases">
        <title>The genome of golden apple snail Pomacea canaliculata provides insight into stress tolerance and invasive adaptation.</title>
        <authorList>
            <person name="Liu C."/>
            <person name="Liu B."/>
            <person name="Ren Y."/>
            <person name="Zhang Y."/>
            <person name="Wang H."/>
            <person name="Li S."/>
            <person name="Jiang F."/>
            <person name="Yin L."/>
            <person name="Zhang G."/>
            <person name="Qian W."/>
            <person name="Fan W."/>
        </authorList>
    </citation>
    <scope>NUCLEOTIDE SEQUENCE [LARGE SCALE GENOMIC DNA]</scope>
    <source>
        <strain evidence="3">SZHN2017</strain>
        <tissue evidence="3">Muscle</tissue>
    </source>
</reference>
<gene>
    <name evidence="3" type="ORF">C0Q70_17211</name>
</gene>
<dbReference type="Pfam" id="PF07035">
    <property type="entry name" value="RMC1_C"/>
    <property type="match status" value="1"/>
</dbReference>
<protein>
    <submittedName>
        <fullName evidence="3">Uncharacterized protein</fullName>
    </submittedName>
</protein>
<dbReference type="PANTHER" id="PTHR12897:SF4">
    <property type="entry name" value="REGULATOR OF MON1-CCZ1 COMPLEX"/>
    <property type="match status" value="1"/>
</dbReference>
<dbReference type="Pfam" id="PF21029">
    <property type="entry name" value="RMC1_N"/>
    <property type="match status" value="1"/>
</dbReference>
<proteinExistence type="predicted"/>
<organism evidence="3 4">
    <name type="scientific">Pomacea canaliculata</name>
    <name type="common">Golden apple snail</name>
    <dbReference type="NCBI Taxonomy" id="400727"/>
    <lineage>
        <taxon>Eukaryota</taxon>
        <taxon>Metazoa</taxon>
        <taxon>Spiralia</taxon>
        <taxon>Lophotrochozoa</taxon>
        <taxon>Mollusca</taxon>
        <taxon>Gastropoda</taxon>
        <taxon>Caenogastropoda</taxon>
        <taxon>Architaenioglossa</taxon>
        <taxon>Ampullarioidea</taxon>
        <taxon>Ampullariidae</taxon>
        <taxon>Pomacea</taxon>
    </lineage>
</organism>
<dbReference type="InterPro" id="IPR009755">
    <property type="entry name" value="RMC1_C"/>
</dbReference>
<evidence type="ECO:0000313" key="3">
    <source>
        <dbReference type="EMBL" id="PVD23935.1"/>
    </source>
</evidence>
<dbReference type="InterPro" id="IPR049040">
    <property type="entry name" value="RMC1_N"/>
</dbReference>
<dbReference type="EMBL" id="PZQS01000010">
    <property type="protein sequence ID" value="PVD23935.1"/>
    <property type="molecule type" value="Genomic_DNA"/>
</dbReference>
<evidence type="ECO:0000259" key="2">
    <source>
        <dbReference type="Pfam" id="PF21029"/>
    </source>
</evidence>
<feature type="domain" description="Mic1" evidence="1">
    <location>
        <begin position="387"/>
        <end position="628"/>
    </location>
</feature>
<dbReference type="OrthoDB" id="26384at2759"/>
<dbReference type="SUPFAM" id="SSF69322">
    <property type="entry name" value="Tricorn protease domain 2"/>
    <property type="match status" value="1"/>
</dbReference>
<dbReference type="AlphaFoldDB" id="A0A2T7NRY3"/>
<dbReference type="GO" id="GO:0035658">
    <property type="term" value="C:Mon1-Ccz1 complex"/>
    <property type="evidence" value="ECO:0007669"/>
    <property type="project" value="InterPro"/>
</dbReference>
<dbReference type="GO" id="GO:0010506">
    <property type="term" value="P:regulation of autophagy"/>
    <property type="evidence" value="ECO:0007669"/>
    <property type="project" value="InterPro"/>
</dbReference>
<evidence type="ECO:0000313" key="4">
    <source>
        <dbReference type="Proteomes" id="UP000245119"/>
    </source>
</evidence>